<feature type="transmembrane region" description="Helical" evidence="1">
    <location>
        <begin position="12"/>
        <end position="34"/>
    </location>
</feature>
<name>A0A644YXN8_9ZZZZ</name>
<keyword evidence="1" id="KW-0472">Membrane</keyword>
<feature type="transmembrane region" description="Helical" evidence="1">
    <location>
        <begin position="134"/>
        <end position="151"/>
    </location>
</feature>
<reference evidence="2" key="1">
    <citation type="submission" date="2019-08" db="EMBL/GenBank/DDBJ databases">
        <authorList>
            <person name="Kucharzyk K."/>
            <person name="Murdoch R.W."/>
            <person name="Higgins S."/>
            <person name="Loffler F."/>
        </authorList>
    </citation>
    <scope>NUCLEOTIDE SEQUENCE</scope>
</reference>
<organism evidence="2">
    <name type="scientific">bioreactor metagenome</name>
    <dbReference type="NCBI Taxonomy" id="1076179"/>
    <lineage>
        <taxon>unclassified sequences</taxon>
        <taxon>metagenomes</taxon>
        <taxon>ecological metagenomes</taxon>
    </lineage>
</organism>
<dbReference type="EMBL" id="VSSQ01006599">
    <property type="protein sequence ID" value="MPM33242.1"/>
    <property type="molecule type" value="Genomic_DNA"/>
</dbReference>
<dbReference type="PANTHER" id="PTHR39419:SF1">
    <property type="entry name" value="SLL0814 PROTEIN"/>
    <property type="match status" value="1"/>
</dbReference>
<dbReference type="Pfam" id="PF04240">
    <property type="entry name" value="Caroten_synth"/>
    <property type="match status" value="1"/>
</dbReference>
<dbReference type="InterPro" id="IPR007354">
    <property type="entry name" value="CruF-like"/>
</dbReference>
<evidence type="ECO:0000256" key="1">
    <source>
        <dbReference type="SAM" id="Phobius"/>
    </source>
</evidence>
<feature type="transmembrane region" description="Helical" evidence="1">
    <location>
        <begin position="171"/>
        <end position="191"/>
    </location>
</feature>
<accession>A0A644YXN8</accession>
<feature type="transmembrane region" description="Helical" evidence="1">
    <location>
        <begin position="40"/>
        <end position="58"/>
    </location>
</feature>
<evidence type="ECO:0008006" key="3">
    <source>
        <dbReference type="Google" id="ProtNLM"/>
    </source>
</evidence>
<keyword evidence="1" id="KW-1133">Transmembrane helix</keyword>
<gene>
    <name evidence="2" type="ORF">SDC9_79811</name>
</gene>
<dbReference type="PANTHER" id="PTHR39419">
    <property type="entry name" value="SLL0814 PROTEIN"/>
    <property type="match status" value="1"/>
</dbReference>
<keyword evidence="1" id="KW-0812">Transmembrane</keyword>
<sequence length="221" mass="25385">MNKVESYIDSLVNDKVITINIVRFYCIGLLLFAIPYTRELFYILNPFNFILATAVIFWKHNQSRVKLAIFFAIIGISSFVIESIGVNTGKIFGEYEYLHSLGPKLFNTPIVISLNWFMLVYITAGFSDRLVKGYIPKIVVGALIMTGYDLIVEQTAPAMGMWIFNGGTPPLQNYLAWLILSIIFHAIFRLFKIESEKKMSEMLYLTQLVFLLLVYILLILR</sequence>
<feature type="transmembrane region" description="Helical" evidence="1">
    <location>
        <begin position="105"/>
        <end position="122"/>
    </location>
</feature>
<feature type="transmembrane region" description="Helical" evidence="1">
    <location>
        <begin position="65"/>
        <end position="85"/>
    </location>
</feature>
<feature type="transmembrane region" description="Helical" evidence="1">
    <location>
        <begin position="203"/>
        <end position="220"/>
    </location>
</feature>
<proteinExistence type="predicted"/>
<dbReference type="AlphaFoldDB" id="A0A644YXN8"/>
<protein>
    <recommendedName>
        <fullName evidence="3">Carotenoid biosynthesis protein</fullName>
    </recommendedName>
</protein>
<comment type="caution">
    <text evidence="2">The sequence shown here is derived from an EMBL/GenBank/DDBJ whole genome shotgun (WGS) entry which is preliminary data.</text>
</comment>
<evidence type="ECO:0000313" key="2">
    <source>
        <dbReference type="EMBL" id="MPM33242.1"/>
    </source>
</evidence>